<dbReference type="InterPro" id="IPR050534">
    <property type="entry name" value="Coronavir_polyprotein_1ab"/>
</dbReference>
<feature type="compositionally biased region" description="Polar residues" evidence="5">
    <location>
        <begin position="253"/>
        <end position="266"/>
    </location>
</feature>
<dbReference type="Gene3D" id="3.40.50.300">
    <property type="entry name" value="P-loop containing nucleotide triphosphate hydrolases"/>
    <property type="match status" value="1"/>
</dbReference>
<feature type="compositionally biased region" description="Low complexity" evidence="5">
    <location>
        <begin position="229"/>
        <end position="246"/>
    </location>
</feature>
<dbReference type="PANTHER" id="PTHR43788">
    <property type="entry name" value="DNA2/NAM7 HELICASE FAMILY MEMBER"/>
    <property type="match status" value="1"/>
</dbReference>
<proteinExistence type="predicted"/>
<dbReference type="GO" id="GO:0043139">
    <property type="term" value="F:5'-3' DNA helicase activity"/>
    <property type="evidence" value="ECO:0007669"/>
    <property type="project" value="TreeGrafter"/>
</dbReference>
<feature type="domain" description="DNA2/NAM7 helicase-like C-terminal" evidence="6">
    <location>
        <begin position="18"/>
        <end position="150"/>
    </location>
</feature>
<dbReference type="AlphaFoldDB" id="A0A5N6F641"/>
<feature type="region of interest" description="Disordered" evidence="5">
    <location>
        <begin position="205"/>
        <end position="278"/>
    </location>
</feature>
<keyword evidence="1" id="KW-0547">Nucleotide-binding</keyword>
<evidence type="ECO:0000313" key="8">
    <source>
        <dbReference type="Proteomes" id="UP000326799"/>
    </source>
</evidence>
<dbReference type="PANTHER" id="PTHR43788:SF8">
    <property type="entry name" value="DNA-BINDING PROTEIN SMUBP-2"/>
    <property type="match status" value="1"/>
</dbReference>
<name>A0A5N6F641_9EURO</name>
<dbReference type="CDD" id="cd18808">
    <property type="entry name" value="SF1_C_Upf1"/>
    <property type="match status" value="1"/>
</dbReference>
<dbReference type="GO" id="GO:0016787">
    <property type="term" value="F:hydrolase activity"/>
    <property type="evidence" value="ECO:0007669"/>
    <property type="project" value="UniProtKB-KW"/>
</dbReference>
<dbReference type="InterPro" id="IPR041679">
    <property type="entry name" value="DNA2/NAM7-like_C"/>
</dbReference>
<keyword evidence="3" id="KW-0347">Helicase</keyword>
<evidence type="ECO:0000256" key="1">
    <source>
        <dbReference type="ARBA" id="ARBA00022741"/>
    </source>
</evidence>
<evidence type="ECO:0000259" key="6">
    <source>
        <dbReference type="Pfam" id="PF13087"/>
    </source>
</evidence>
<organism evidence="7 8">
    <name type="scientific">Aspergillus novoparasiticus</name>
    <dbReference type="NCBI Taxonomy" id="986946"/>
    <lineage>
        <taxon>Eukaryota</taxon>
        <taxon>Fungi</taxon>
        <taxon>Dikarya</taxon>
        <taxon>Ascomycota</taxon>
        <taxon>Pezizomycotina</taxon>
        <taxon>Eurotiomycetes</taxon>
        <taxon>Eurotiomycetidae</taxon>
        <taxon>Eurotiales</taxon>
        <taxon>Aspergillaceae</taxon>
        <taxon>Aspergillus</taxon>
        <taxon>Aspergillus subgen. Circumdati</taxon>
    </lineage>
</organism>
<dbReference type="InterPro" id="IPR027417">
    <property type="entry name" value="P-loop_NTPase"/>
</dbReference>
<sequence>MKEILDFKHPATEVDLGYLVVSVEGSSCEVEEPSKSRFNDPHRRFCVELLKANFAHGGYAGKDITIVTPYMAQVVRIRQSIFKMVQHGLLPIDQMPNVATADSMQGKESKVIIYDWVISAADRGSDLGFTSDDNRSNVALSRMTEVMIVLVPGDVGTGGLSEPKAQKYNELGDNVYRRVPYPCAFVKWAQSNKIFMTYKKPTDIPVPIDETPATETGAGEWSSTPASTEAPAIEGAAIEGAANDGATIDESPATETGTGEWSSTPANDGAAIENVTGE</sequence>
<dbReference type="SUPFAM" id="SSF52540">
    <property type="entry name" value="P-loop containing nucleoside triphosphate hydrolases"/>
    <property type="match status" value="1"/>
</dbReference>
<keyword evidence="4" id="KW-0067">ATP-binding</keyword>
<dbReference type="Proteomes" id="UP000326799">
    <property type="component" value="Unassembled WGS sequence"/>
</dbReference>
<protein>
    <submittedName>
        <fullName evidence="7">AAA domain-containing protein</fullName>
    </submittedName>
</protein>
<dbReference type="Pfam" id="PF13087">
    <property type="entry name" value="AAA_12"/>
    <property type="match status" value="1"/>
</dbReference>
<evidence type="ECO:0000256" key="5">
    <source>
        <dbReference type="SAM" id="MobiDB-lite"/>
    </source>
</evidence>
<dbReference type="EMBL" id="ML733395">
    <property type="protein sequence ID" value="KAB8225276.1"/>
    <property type="molecule type" value="Genomic_DNA"/>
</dbReference>
<reference evidence="7 8" key="1">
    <citation type="submission" date="2019-04" db="EMBL/GenBank/DDBJ databases">
        <title>Fungal friends and foes A comparative genomics study of 23 Aspergillus species from section Flavi.</title>
        <authorList>
            <consortium name="DOE Joint Genome Institute"/>
            <person name="Kjaerbolling I."/>
            <person name="Vesth T.C."/>
            <person name="Frisvad J.C."/>
            <person name="Nybo J.L."/>
            <person name="Theobald S."/>
            <person name="Kildgaard S."/>
            <person name="Petersen T.I."/>
            <person name="Kuo A."/>
            <person name="Sato A."/>
            <person name="Lyhne E.K."/>
            <person name="Kogle M.E."/>
            <person name="Wiebenga A."/>
            <person name="Kun R.S."/>
            <person name="Lubbers R.J."/>
            <person name="Makela M.R."/>
            <person name="Barry K."/>
            <person name="Chovatia M."/>
            <person name="Clum A."/>
            <person name="Daum C."/>
            <person name="Haridas S."/>
            <person name="He G."/>
            <person name="LaButti K."/>
            <person name="Lipzen A."/>
            <person name="Mondo S."/>
            <person name="Pangilinan J."/>
            <person name="Riley R."/>
            <person name="Salamov A."/>
            <person name="Simmons B.A."/>
            <person name="Magnuson J.K."/>
            <person name="Henrissat B."/>
            <person name="Mortensen U.H."/>
            <person name="Larsen T.O."/>
            <person name="De vries R.P."/>
            <person name="Grigoriev I.V."/>
            <person name="Machida M."/>
            <person name="Baker S.E."/>
            <person name="Andersen M.R."/>
        </authorList>
    </citation>
    <scope>NUCLEOTIDE SEQUENCE [LARGE SCALE GENOMIC DNA]</scope>
    <source>
        <strain evidence="7 8">CBS 126849</strain>
    </source>
</reference>
<evidence type="ECO:0000313" key="7">
    <source>
        <dbReference type="EMBL" id="KAB8225276.1"/>
    </source>
</evidence>
<keyword evidence="8" id="KW-1185">Reference proteome</keyword>
<accession>A0A5N6F641</accession>
<evidence type="ECO:0000256" key="4">
    <source>
        <dbReference type="ARBA" id="ARBA00022840"/>
    </source>
</evidence>
<evidence type="ECO:0000256" key="2">
    <source>
        <dbReference type="ARBA" id="ARBA00022801"/>
    </source>
</evidence>
<evidence type="ECO:0000256" key="3">
    <source>
        <dbReference type="ARBA" id="ARBA00022806"/>
    </source>
</evidence>
<dbReference type="GO" id="GO:0005524">
    <property type="term" value="F:ATP binding"/>
    <property type="evidence" value="ECO:0007669"/>
    <property type="project" value="UniProtKB-KW"/>
</dbReference>
<gene>
    <name evidence="7" type="ORF">BDV33DRAFT_198655</name>
</gene>
<dbReference type="InterPro" id="IPR047187">
    <property type="entry name" value="SF1_C_Upf1"/>
</dbReference>
<keyword evidence="2" id="KW-0378">Hydrolase</keyword>